<reference evidence="2 3" key="1">
    <citation type="journal article" date="2018" name="Sci. Rep.">
        <title>Characterisation of pathogen-specific regions and novel effector candidates in Fusarium oxysporum f. sp. cepae.</title>
        <authorList>
            <person name="Armitage A.D."/>
            <person name="Taylor A."/>
            <person name="Sobczyk M.K."/>
            <person name="Baxter L."/>
            <person name="Greenfield B.P."/>
            <person name="Bates H.J."/>
            <person name="Wilson F."/>
            <person name="Jackson A.C."/>
            <person name="Ott S."/>
            <person name="Harrison R.J."/>
            <person name="Clarkson J.P."/>
        </authorList>
    </citation>
    <scope>NUCLEOTIDE SEQUENCE [LARGE SCALE GENOMIC DNA]</scope>
    <source>
        <strain evidence="2 3">Fo_A28</strain>
    </source>
</reference>
<dbReference type="InterPro" id="IPR036047">
    <property type="entry name" value="F-box-like_dom_sf"/>
</dbReference>
<sequence length="57" mass="6930">MDHLPNETLSHIFSYLLTEREKHRLRDDWIDHILPVRLVCHRWNDLATAHLFRTVTP</sequence>
<dbReference type="Pfam" id="PF12937">
    <property type="entry name" value="F-box-like"/>
    <property type="match status" value="1"/>
</dbReference>
<name>A0A420S837_FUSOX</name>
<proteinExistence type="predicted"/>
<comment type="caution">
    <text evidence="2">The sequence shown here is derived from an EMBL/GenBank/DDBJ whole genome shotgun (WGS) entry which is preliminary data.</text>
</comment>
<accession>A0A420S837</accession>
<evidence type="ECO:0000313" key="3">
    <source>
        <dbReference type="Proteomes" id="UP000285860"/>
    </source>
</evidence>
<dbReference type="AlphaFoldDB" id="A0A420S837"/>
<protein>
    <recommendedName>
        <fullName evidence="1">F-box domain-containing protein</fullName>
    </recommendedName>
</protein>
<gene>
    <name evidence="2" type="ORF">BFJ68_g87</name>
</gene>
<dbReference type="Proteomes" id="UP000285860">
    <property type="component" value="Unassembled WGS sequence"/>
</dbReference>
<dbReference type="InterPro" id="IPR001810">
    <property type="entry name" value="F-box_dom"/>
</dbReference>
<feature type="domain" description="F-box" evidence="1">
    <location>
        <begin position="1"/>
        <end position="55"/>
    </location>
</feature>
<dbReference type="SUPFAM" id="SSF81383">
    <property type="entry name" value="F-box domain"/>
    <property type="match status" value="1"/>
</dbReference>
<organism evidence="2 3">
    <name type="scientific">Fusarium oxysporum</name>
    <name type="common">Fusarium vascular wilt</name>
    <dbReference type="NCBI Taxonomy" id="5507"/>
    <lineage>
        <taxon>Eukaryota</taxon>
        <taxon>Fungi</taxon>
        <taxon>Dikarya</taxon>
        <taxon>Ascomycota</taxon>
        <taxon>Pezizomycotina</taxon>
        <taxon>Sordariomycetes</taxon>
        <taxon>Hypocreomycetidae</taxon>
        <taxon>Hypocreales</taxon>
        <taxon>Nectriaceae</taxon>
        <taxon>Fusarium</taxon>
        <taxon>Fusarium oxysporum species complex</taxon>
    </lineage>
</organism>
<dbReference type="EMBL" id="MRCY01000001">
    <property type="protein sequence ID" value="RKL25447.1"/>
    <property type="molecule type" value="Genomic_DNA"/>
</dbReference>
<evidence type="ECO:0000313" key="2">
    <source>
        <dbReference type="EMBL" id="RKL25447.1"/>
    </source>
</evidence>
<dbReference type="Gene3D" id="1.20.1280.50">
    <property type="match status" value="1"/>
</dbReference>
<evidence type="ECO:0000259" key="1">
    <source>
        <dbReference type="Pfam" id="PF12937"/>
    </source>
</evidence>